<evidence type="ECO:0000256" key="2">
    <source>
        <dbReference type="ARBA" id="ARBA00022692"/>
    </source>
</evidence>
<dbReference type="PANTHER" id="PTHR11827">
    <property type="entry name" value="SOLUTE CARRIER FAMILY 12, CATION COTRANSPORTERS"/>
    <property type="match status" value="1"/>
</dbReference>
<evidence type="ECO:0000256" key="5">
    <source>
        <dbReference type="SAM" id="Phobius"/>
    </source>
</evidence>
<comment type="subcellular location">
    <subcellularLocation>
        <location evidence="1">Membrane</location>
        <topology evidence="1">Multi-pass membrane protein</topology>
    </subcellularLocation>
</comment>
<keyword evidence="4 5" id="KW-0472">Membrane</keyword>
<sequence>METLAFELIPCRFPHSHKDLTLLGMTKSILTKGAAQIQIQGNQTLTTPVDRCVPCFQEALAQPQPWWKIQLFVWEPVLFGTWDGVFTSCMINIFGVVLFLRTGWLVGNTGVLAGVFLVSFVALVALVTVLSGIGVGEHCGVGSGGVYSMIAAVLGGQTGGTIGLLYVFGQVRLPSCGMASLDLPSAAAFSSTFHLPPCPHR</sequence>
<keyword evidence="7" id="KW-1185">Reference proteome</keyword>
<dbReference type="PANTHER" id="PTHR11827:SF6">
    <property type="entry name" value="SOLUTE CARRIER FAMILY 12 MEMBER 8"/>
    <property type="match status" value="1"/>
</dbReference>
<evidence type="ECO:0000256" key="4">
    <source>
        <dbReference type="ARBA" id="ARBA00023136"/>
    </source>
</evidence>
<reference evidence="6 7" key="1">
    <citation type="journal article" date="2018" name="Mol. Genet. Genomics">
        <title>The red deer Cervus elaphus genome CerEla1.0: sequencing, annotating, genes, and chromosomes.</title>
        <authorList>
            <person name="Bana N.A."/>
            <person name="Nyiri A."/>
            <person name="Nagy J."/>
            <person name="Frank K."/>
            <person name="Nagy T."/>
            <person name="Steger V."/>
            <person name="Schiller M."/>
            <person name="Lakatos P."/>
            <person name="Sugar L."/>
            <person name="Horn P."/>
            <person name="Barta E."/>
            <person name="Orosz L."/>
        </authorList>
    </citation>
    <scope>NUCLEOTIDE SEQUENCE [LARGE SCALE GENOMIC DNA]</scope>
    <source>
        <strain evidence="6">Hungarian</strain>
    </source>
</reference>
<evidence type="ECO:0000256" key="1">
    <source>
        <dbReference type="ARBA" id="ARBA00004141"/>
    </source>
</evidence>
<comment type="caution">
    <text evidence="6">The sequence shown here is derived from an EMBL/GenBank/DDBJ whole genome shotgun (WGS) entry which is preliminary data.</text>
</comment>
<proteinExistence type="predicted"/>
<evidence type="ECO:0008006" key="8">
    <source>
        <dbReference type="Google" id="ProtNLM"/>
    </source>
</evidence>
<dbReference type="InterPro" id="IPR004842">
    <property type="entry name" value="SLC12A_fam"/>
</dbReference>
<name>A0A212CJ32_CEREH</name>
<dbReference type="GO" id="GO:1990573">
    <property type="term" value="P:potassium ion import across plasma membrane"/>
    <property type="evidence" value="ECO:0007669"/>
    <property type="project" value="TreeGrafter"/>
</dbReference>
<organism evidence="6 7">
    <name type="scientific">Cervus elaphus hippelaphus</name>
    <name type="common">European red deer</name>
    <dbReference type="NCBI Taxonomy" id="46360"/>
    <lineage>
        <taxon>Eukaryota</taxon>
        <taxon>Metazoa</taxon>
        <taxon>Chordata</taxon>
        <taxon>Craniata</taxon>
        <taxon>Vertebrata</taxon>
        <taxon>Euteleostomi</taxon>
        <taxon>Mammalia</taxon>
        <taxon>Eutheria</taxon>
        <taxon>Laurasiatheria</taxon>
        <taxon>Artiodactyla</taxon>
        <taxon>Ruminantia</taxon>
        <taxon>Pecora</taxon>
        <taxon>Cervidae</taxon>
        <taxon>Cervinae</taxon>
        <taxon>Cervus</taxon>
    </lineage>
</organism>
<keyword evidence="3 5" id="KW-1133">Transmembrane helix</keyword>
<evidence type="ECO:0000313" key="6">
    <source>
        <dbReference type="EMBL" id="OWK06029.1"/>
    </source>
</evidence>
<dbReference type="Proteomes" id="UP000242450">
    <property type="component" value="Chromosome 19"/>
</dbReference>
<dbReference type="OrthoDB" id="2020542at2759"/>
<gene>
    <name evidence="6" type="ORF">Celaphus_00012670</name>
</gene>
<evidence type="ECO:0000256" key="3">
    <source>
        <dbReference type="ARBA" id="ARBA00022989"/>
    </source>
</evidence>
<protein>
    <recommendedName>
        <fullName evidence="8">SLC12A8</fullName>
    </recommendedName>
</protein>
<dbReference type="GO" id="GO:0016020">
    <property type="term" value="C:membrane"/>
    <property type="evidence" value="ECO:0007669"/>
    <property type="project" value="UniProtKB-SubCell"/>
</dbReference>
<dbReference type="EMBL" id="MKHE01000019">
    <property type="protein sequence ID" value="OWK06029.1"/>
    <property type="molecule type" value="Genomic_DNA"/>
</dbReference>
<accession>A0A212CJ32</accession>
<feature type="transmembrane region" description="Helical" evidence="5">
    <location>
        <begin position="77"/>
        <end position="100"/>
    </location>
</feature>
<dbReference type="GO" id="GO:0055064">
    <property type="term" value="P:chloride ion homeostasis"/>
    <property type="evidence" value="ECO:0007669"/>
    <property type="project" value="TreeGrafter"/>
</dbReference>
<keyword evidence="2 5" id="KW-0812">Transmembrane</keyword>
<dbReference type="GO" id="GO:0015379">
    <property type="term" value="F:potassium:chloride symporter activity"/>
    <property type="evidence" value="ECO:0007669"/>
    <property type="project" value="TreeGrafter"/>
</dbReference>
<evidence type="ECO:0000313" key="7">
    <source>
        <dbReference type="Proteomes" id="UP000242450"/>
    </source>
</evidence>
<dbReference type="GO" id="GO:0055075">
    <property type="term" value="P:potassium ion homeostasis"/>
    <property type="evidence" value="ECO:0007669"/>
    <property type="project" value="TreeGrafter"/>
</dbReference>
<dbReference type="AlphaFoldDB" id="A0A212CJ32"/>
<dbReference type="GO" id="GO:0006884">
    <property type="term" value="P:cell volume homeostasis"/>
    <property type="evidence" value="ECO:0007669"/>
    <property type="project" value="TreeGrafter"/>
</dbReference>
<feature type="transmembrane region" description="Helical" evidence="5">
    <location>
        <begin position="112"/>
        <end position="134"/>
    </location>
</feature>
<feature type="transmembrane region" description="Helical" evidence="5">
    <location>
        <begin position="146"/>
        <end position="168"/>
    </location>
</feature>